<dbReference type="PROSITE" id="PS01195">
    <property type="entry name" value="PEPT_TRNA_HYDROL_1"/>
    <property type="match status" value="1"/>
</dbReference>
<dbReference type="GO" id="GO:0006515">
    <property type="term" value="P:protein quality control for misfolded or incompletely synthesized proteins"/>
    <property type="evidence" value="ECO:0007669"/>
    <property type="project" value="UniProtKB-UniRule"/>
</dbReference>
<evidence type="ECO:0000256" key="6">
    <source>
        <dbReference type="ARBA" id="ARBA00050038"/>
    </source>
</evidence>
<gene>
    <name evidence="7" type="primary">pth</name>
    <name evidence="10" type="ORF">EDC39_1056</name>
</gene>
<dbReference type="EC" id="3.1.1.29" evidence="1 7"/>
<evidence type="ECO:0000256" key="2">
    <source>
        <dbReference type="ARBA" id="ARBA00022555"/>
    </source>
</evidence>
<dbReference type="Pfam" id="PF01195">
    <property type="entry name" value="Pept_tRNA_hydro"/>
    <property type="match status" value="1"/>
</dbReference>
<dbReference type="FunFam" id="3.40.50.1470:FF:000001">
    <property type="entry name" value="Peptidyl-tRNA hydrolase"/>
    <property type="match status" value="1"/>
</dbReference>
<feature type="site" description="Discriminates between blocked and unblocked aminoacyl-tRNA" evidence="7">
    <location>
        <position position="9"/>
    </location>
</feature>
<evidence type="ECO:0000256" key="4">
    <source>
        <dbReference type="ARBA" id="ARBA00022884"/>
    </source>
</evidence>
<dbReference type="InterPro" id="IPR001328">
    <property type="entry name" value="Pept_tRNA_hydro"/>
</dbReference>
<keyword evidence="4 7" id="KW-0694">RNA-binding</keyword>
<comment type="function">
    <text evidence="7">Hydrolyzes ribosome-free peptidyl-tRNAs (with 1 or more amino acids incorporated), which drop off the ribosome during protein synthesis, or as a result of ribosome stalling.</text>
</comment>
<dbReference type="AlphaFoldDB" id="A0A5D3WM73"/>
<name>A0A5D3WM73_9BACT</name>
<dbReference type="Gene3D" id="3.40.50.1470">
    <property type="entry name" value="Peptidyl-tRNA hydrolase"/>
    <property type="match status" value="1"/>
</dbReference>
<dbReference type="GO" id="GO:0005737">
    <property type="term" value="C:cytoplasm"/>
    <property type="evidence" value="ECO:0007669"/>
    <property type="project" value="UniProtKB-SubCell"/>
</dbReference>
<evidence type="ECO:0000256" key="3">
    <source>
        <dbReference type="ARBA" id="ARBA00022801"/>
    </source>
</evidence>
<protein>
    <recommendedName>
        <fullName evidence="6 7">Peptidyl-tRNA hydrolase</fullName>
        <shortName evidence="7">Pth</shortName>
        <ecNumber evidence="1 7">3.1.1.29</ecNumber>
    </recommendedName>
</protein>
<feature type="active site" description="Proton acceptor" evidence="7">
    <location>
        <position position="19"/>
    </location>
</feature>
<feature type="site" description="Stabilizes the basic form of H active site to accept a proton" evidence="7">
    <location>
        <position position="91"/>
    </location>
</feature>
<feature type="binding site" evidence="7">
    <location>
        <position position="112"/>
    </location>
    <ligand>
        <name>tRNA</name>
        <dbReference type="ChEBI" id="CHEBI:17843"/>
    </ligand>
</feature>
<dbReference type="SUPFAM" id="SSF53178">
    <property type="entry name" value="Peptidyl-tRNA hydrolase-like"/>
    <property type="match status" value="1"/>
</dbReference>
<feature type="binding site" evidence="7">
    <location>
        <position position="66"/>
    </location>
    <ligand>
        <name>tRNA</name>
        <dbReference type="ChEBI" id="CHEBI:17843"/>
    </ligand>
</feature>
<accession>A0A5D3WM73</accession>
<evidence type="ECO:0000256" key="8">
    <source>
        <dbReference type="RuleBase" id="RU000673"/>
    </source>
</evidence>
<dbReference type="GO" id="GO:0004045">
    <property type="term" value="F:peptidyl-tRNA hydrolase activity"/>
    <property type="evidence" value="ECO:0007669"/>
    <property type="project" value="UniProtKB-UniRule"/>
</dbReference>
<keyword evidence="11" id="KW-1185">Reference proteome</keyword>
<evidence type="ECO:0000256" key="9">
    <source>
        <dbReference type="RuleBase" id="RU004320"/>
    </source>
</evidence>
<comment type="function">
    <text evidence="7">Catalyzes the release of premature peptidyl moieties from peptidyl-tRNA molecules trapped in stalled 50S ribosomal subunits, and thus maintains levels of free tRNAs and 50S ribosomes.</text>
</comment>
<evidence type="ECO:0000256" key="7">
    <source>
        <dbReference type="HAMAP-Rule" id="MF_00083"/>
    </source>
</evidence>
<dbReference type="GO" id="GO:0000049">
    <property type="term" value="F:tRNA binding"/>
    <property type="evidence" value="ECO:0007669"/>
    <property type="project" value="UniProtKB-UniRule"/>
</dbReference>
<keyword evidence="3 7" id="KW-0378">Hydrolase</keyword>
<feature type="binding site" evidence="7">
    <location>
        <position position="14"/>
    </location>
    <ligand>
        <name>tRNA</name>
        <dbReference type="ChEBI" id="CHEBI:17843"/>
    </ligand>
</feature>
<comment type="subcellular location">
    <subcellularLocation>
        <location evidence="7">Cytoplasm</location>
    </subcellularLocation>
</comment>
<evidence type="ECO:0000313" key="11">
    <source>
        <dbReference type="Proteomes" id="UP000324159"/>
    </source>
</evidence>
<comment type="similarity">
    <text evidence="5 7 9">Belongs to the PTH family.</text>
</comment>
<evidence type="ECO:0000313" key="10">
    <source>
        <dbReference type="EMBL" id="TYO98646.1"/>
    </source>
</evidence>
<keyword evidence="7" id="KW-0963">Cytoplasm</keyword>
<dbReference type="GO" id="GO:0072344">
    <property type="term" value="P:rescue of stalled ribosome"/>
    <property type="evidence" value="ECO:0007669"/>
    <property type="project" value="UniProtKB-UniRule"/>
</dbReference>
<comment type="caution">
    <text evidence="10">The sequence shown here is derived from an EMBL/GenBank/DDBJ whole genome shotgun (WGS) entry which is preliminary data.</text>
</comment>
<dbReference type="NCBIfam" id="TIGR00447">
    <property type="entry name" value="pth"/>
    <property type="match status" value="1"/>
</dbReference>
<dbReference type="PANTHER" id="PTHR17224:SF1">
    <property type="entry name" value="PEPTIDYL-TRNA HYDROLASE"/>
    <property type="match status" value="1"/>
</dbReference>
<reference evidence="10 11" key="1">
    <citation type="submission" date="2019-07" db="EMBL/GenBank/DDBJ databases">
        <title>Genomic Encyclopedia of Type Strains, Phase IV (KMG-IV): sequencing the most valuable type-strain genomes for metagenomic binning, comparative biology and taxonomic classification.</title>
        <authorList>
            <person name="Goeker M."/>
        </authorList>
    </citation>
    <scope>NUCLEOTIDE SEQUENCE [LARGE SCALE GENOMIC DNA]</scope>
    <source>
        <strain evidence="10 11">SS015</strain>
    </source>
</reference>
<dbReference type="OrthoDB" id="9800507at2"/>
<dbReference type="HAMAP" id="MF_00083">
    <property type="entry name" value="Pept_tRNA_hydro_bact"/>
    <property type="match status" value="1"/>
</dbReference>
<dbReference type="PANTHER" id="PTHR17224">
    <property type="entry name" value="PEPTIDYL-TRNA HYDROLASE"/>
    <property type="match status" value="1"/>
</dbReference>
<feature type="binding site" evidence="7">
    <location>
        <position position="64"/>
    </location>
    <ligand>
        <name>tRNA</name>
        <dbReference type="ChEBI" id="CHEBI:17843"/>
    </ligand>
</feature>
<organism evidence="10 11">
    <name type="scientific">Geothermobacter ehrlichii</name>
    <dbReference type="NCBI Taxonomy" id="213224"/>
    <lineage>
        <taxon>Bacteria</taxon>
        <taxon>Pseudomonadati</taxon>
        <taxon>Thermodesulfobacteriota</taxon>
        <taxon>Desulfuromonadia</taxon>
        <taxon>Desulfuromonadales</taxon>
        <taxon>Geothermobacteraceae</taxon>
        <taxon>Geothermobacter</taxon>
    </lineage>
</organism>
<comment type="subunit">
    <text evidence="7">Monomer.</text>
</comment>
<dbReference type="EMBL" id="VNIB01000005">
    <property type="protein sequence ID" value="TYO98646.1"/>
    <property type="molecule type" value="Genomic_DNA"/>
</dbReference>
<dbReference type="Proteomes" id="UP000324159">
    <property type="component" value="Unassembled WGS sequence"/>
</dbReference>
<evidence type="ECO:0000256" key="1">
    <source>
        <dbReference type="ARBA" id="ARBA00013260"/>
    </source>
</evidence>
<dbReference type="InterPro" id="IPR036416">
    <property type="entry name" value="Pept_tRNA_hydro_sf"/>
</dbReference>
<dbReference type="InterPro" id="IPR018171">
    <property type="entry name" value="Pept_tRNA_hydro_CS"/>
</dbReference>
<sequence length="191" mass="20710">MKLIVGLGNPGERYRLTRHNIGFMVAERLAARNGLSLKRRGHQGIHGVGRVGNEQVTVLLPQTFMNHSGASVGSAVRSLGIAPGDLLVIHDDLDLDYGRIRFRAGGGHGGHNGLRHIIQVLGHGDFARCKLGIGRPPAGQEVVDYVLRPFGRDQARRLEELVDRAAEAVELFVTGGLQAAMNKFNNQVLTD</sequence>
<dbReference type="RefSeq" id="WP_148895587.1">
    <property type="nucleotide sequence ID" value="NZ_VNIB01000005.1"/>
</dbReference>
<dbReference type="CDD" id="cd00462">
    <property type="entry name" value="PTH"/>
    <property type="match status" value="1"/>
</dbReference>
<evidence type="ECO:0000256" key="5">
    <source>
        <dbReference type="ARBA" id="ARBA00038063"/>
    </source>
</evidence>
<proteinExistence type="inferred from homology"/>
<keyword evidence="2 7" id="KW-0820">tRNA-binding</keyword>
<comment type="catalytic activity">
    <reaction evidence="7 8">
        <text>an N-acyl-L-alpha-aminoacyl-tRNA + H2O = an N-acyl-L-amino acid + a tRNA + H(+)</text>
        <dbReference type="Rhea" id="RHEA:54448"/>
        <dbReference type="Rhea" id="RHEA-COMP:10123"/>
        <dbReference type="Rhea" id="RHEA-COMP:13883"/>
        <dbReference type="ChEBI" id="CHEBI:15377"/>
        <dbReference type="ChEBI" id="CHEBI:15378"/>
        <dbReference type="ChEBI" id="CHEBI:59874"/>
        <dbReference type="ChEBI" id="CHEBI:78442"/>
        <dbReference type="ChEBI" id="CHEBI:138191"/>
        <dbReference type="EC" id="3.1.1.29"/>
    </reaction>
</comment>